<evidence type="ECO:0000313" key="1">
    <source>
        <dbReference type="EMBL" id="KAK4719076.1"/>
    </source>
</evidence>
<keyword evidence="2" id="KW-1185">Reference proteome</keyword>
<comment type="caution">
    <text evidence="1">The sequence shown here is derived from an EMBL/GenBank/DDBJ whole genome shotgun (WGS) entry which is preliminary data.</text>
</comment>
<reference evidence="1 2" key="1">
    <citation type="submission" date="2023-10" db="EMBL/GenBank/DDBJ databases">
        <title>Genome-Wide Identification Analysis in wild type Solanum Pinnatisectum Reveals Some Genes Defensing Phytophthora Infestans.</title>
        <authorList>
            <person name="Sun C."/>
        </authorList>
    </citation>
    <scope>NUCLEOTIDE SEQUENCE [LARGE SCALE GENOMIC DNA]</scope>
    <source>
        <strain evidence="1">LQN</strain>
        <tissue evidence="1">Leaf</tissue>
    </source>
</reference>
<proteinExistence type="predicted"/>
<sequence length="133" mass="15172">MTYPMMKEAWEFGDLQDVSESLNIKGCRICLLNLSSGRKCLEVDIGWKKESTNLWLDNWTNMGAVAHIIHLQDSPMNSKVVDIINNGVWNIEHRHFPEFLTEHILSLKIGEEDTTDIAIWTPNNKGTFSPSTV</sequence>
<name>A0AAV9L0G6_9SOLN</name>
<dbReference type="EMBL" id="JAWPEI010000008">
    <property type="protein sequence ID" value="KAK4719076.1"/>
    <property type="molecule type" value="Genomic_DNA"/>
</dbReference>
<gene>
    <name evidence="1" type="ORF">R3W88_017414</name>
</gene>
<evidence type="ECO:0000313" key="2">
    <source>
        <dbReference type="Proteomes" id="UP001311915"/>
    </source>
</evidence>
<accession>A0AAV9L0G6</accession>
<organism evidence="1 2">
    <name type="scientific">Solanum pinnatisectum</name>
    <name type="common">tansyleaf nightshade</name>
    <dbReference type="NCBI Taxonomy" id="50273"/>
    <lineage>
        <taxon>Eukaryota</taxon>
        <taxon>Viridiplantae</taxon>
        <taxon>Streptophyta</taxon>
        <taxon>Embryophyta</taxon>
        <taxon>Tracheophyta</taxon>
        <taxon>Spermatophyta</taxon>
        <taxon>Magnoliopsida</taxon>
        <taxon>eudicotyledons</taxon>
        <taxon>Gunneridae</taxon>
        <taxon>Pentapetalae</taxon>
        <taxon>asterids</taxon>
        <taxon>lamiids</taxon>
        <taxon>Solanales</taxon>
        <taxon>Solanaceae</taxon>
        <taxon>Solanoideae</taxon>
        <taxon>Solaneae</taxon>
        <taxon>Solanum</taxon>
    </lineage>
</organism>
<protein>
    <submittedName>
        <fullName evidence="1">Uncharacterized protein</fullName>
    </submittedName>
</protein>
<dbReference type="AlphaFoldDB" id="A0AAV9L0G6"/>
<dbReference type="Proteomes" id="UP001311915">
    <property type="component" value="Unassembled WGS sequence"/>
</dbReference>